<reference evidence="1 2" key="1">
    <citation type="submission" date="2023-03" db="EMBL/GenBank/DDBJ databases">
        <title>Fodinicurvata sp. CAU 1616 isolated from sea sendiment.</title>
        <authorList>
            <person name="Kim W."/>
        </authorList>
    </citation>
    <scope>NUCLEOTIDE SEQUENCE [LARGE SCALE GENOMIC DNA]</scope>
    <source>
        <strain evidence="1 2">CAU 1616</strain>
    </source>
</reference>
<comment type="caution">
    <text evidence="1">The sequence shown here is derived from an EMBL/GenBank/DDBJ whole genome shotgun (WGS) entry which is preliminary data.</text>
</comment>
<evidence type="ECO:0000313" key="1">
    <source>
        <dbReference type="EMBL" id="MDF2094359.1"/>
    </source>
</evidence>
<dbReference type="RefSeq" id="WP_275818795.1">
    <property type="nucleotide sequence ID" value="NZ_JARHUD010000001.1"/>
</dbReference>
<evidence type="ECO:0008006" key="3">
    <source>
        <dbReference type="Google" id="ProtNLM"/>
    </source>
</evidence>
<dbReference type="Gene3D" id="2.60.120.620">
    <property type="entry name" value="q2cbj1_9rhob like domain"/>
    <property type="match status" value="1"/>
</dbReference>
<evidence type="ECO:0000313" key="2">
    <source>
        <dbReference type="Proteomes" id="UP001215503"/>
    </source>
</evidence>
<dbReference type="EMBL" id="JARHUD010000001">
    <property type="protein sequence ID" value="MDF2094359.1"/>
    <property type="molecule type" value="Genomic_DNA"/>
</dbReference>
<keyword evidence="2" id="KW-1185">Reference proteome</keyword>
<sequence length="250" mass="28895">MFFTFDTLHLRYDPFPIGVARPLMAADTYAKLVESYPPLELFQYFSKVGHKYVLSEKFNAENYDRFIRENPLWRDFHAWIKSDDFSYGVMRMLREHGIDLGYEAPTPPAKRLMKRAKALAKRRTTQMEPNLKARFEFSMLPADGGSVTPHSDEPGKVVTLVISMLQDGEWDPAYGGGTDVNKPKDERRLFNRMNAKAPFEEMEILDSFPYEPNQAVIFVKTFNSWHSVRPMTGPEGMLRRTLTINIEARG</sequence>
<gene>
    <name evidence="1" type="ORF">P2G67_00035</name>
</gene>
<protein>
    <recommendedName>
        <fullName evidence="3">2OG-Fe(II) oxygenase</fullName>
    </recommendedName>
</protein>
<organism evidence="1 2">
    <name type="scientific">Aquibaculum arenosum</name>
    <dbReference type="NCBI Taxonomy" id="3032591"/>
    <lineage>
        <taxon>Bacteria</taxon>
        <taxon>Pseudomonadati</taxon>
        <taxon>Pseudomonadota</taxon>
        <taxon>Alphaproteobacteria</taxon>
        <taxon>Rhodospirillales</taxon>
        <taxon>Rhodovibrionaceae</taxon>
        <taxon>Aquibaculum</taxon>
    </lineage>
</organism>
<dbReference type="Proteomes" id="UP001215503">
    <property type="component" value="Unassembled WGS sequence"/>
</dbReference>
<proteinExistence type="predicted"/>
<accession>A0ABT5YJB9</accession>
<name>A0ABT5YJB9_9PROT</name>